<name>A0ABT3T8B9_9GAMM</name>
<accession>A0ABT3T8B9</accession>
<evidence type="ECO:0000313" key="1">
    <source>
        <dbReference type="EMBL" id="MCX2978420.1"/>
    </source>
</evidence>
<keyword evidence="1" id="KW-0223">Dioxygenase</keyword>
<dbReference type="GO" id="GO:0051213">
    <property type="term" value="F:dioxygenase activity"/>
    <property type="evidence" value="ECO:0007669"/>
    <property type="project" value="UniProtKB-KW"/>
</dbReference>
<proteinExistence type="predicted"/>
<dbReference type="Pfam" id="PF05721">
    <property type="entry name" value="PhyH"/>
    <property type="match status" value="1"/>
</dbReference>
<sequence length="402" mass="44209">MSVDYRTRDDTDIRSIGPEEFFCGLFPDLLSRYSSCVEPWLSQNNPGELTIDCEGTLWSLAVCAAGIESCRGGRETGLRVKLSAEEFSGLVNDLYTPMTFFVSGGLSIQRGDMSNFLDWWMIIRALVDGRPIHVAGALEFLDASGEPLNLQQSFTPLDDTQDMRHFLETAGFLHLAGVFSESEMAQISADIDRYHDRYTEGDQSSWWATTADGARRLVRLQSFDKHSSATRALLQDPRFLRIGEVSGAGHTHCGLEGNAIEALIKPLDVVEGISDLPWHKDCSLGRHSYECCSLTVGISVTGAGPDSGQLRVIAGSHRALMWPALITRPENLGLPIIDLPTATGDITVHLSCTHHMSQAPTARERRVLYTGFRLPSVSVDSSSTGRARINRVREAAHKNVSQ</sequence>
<protein>
    <submittedName>
        <fullName evidence="1">Phytanoyl-CoA dioxygenase</fullName>
    </submittedName>
</protein>
<comment type="caution">
    <text evidence="1">The sequence shown here is derived from an EMBL/GenBank/DDBJ whole genome shotgun (WGS) entry which is preliminary data.</text>
</comment>
<dbReference type="EMBL" id="SHNO01000001">
    <property type="protein sequence ID" value="MCX2978420.1"/>
    <property type="molecule type" value="Genomic_DNA"/>
</dbReference>
<dbReference type="Gene3D" id="2.60.120.620">
    <property type="entry name" value="q2cbj1_9rhob like domain"/>
    <property type="match status" value="1"/>
</dbReference>
<dbReference type="SUPFAM" id="SSF51197">
    <property type="entry name" value="Clavaminate synthase-like"/>
    <property type="match status" value="1"/>
</dbReference>
<gene>
    <name evidence="1" type="ORF">EYC82_13725</name>
</gene>
<keyword evidence="1" id="KW-0560">Oxidoreductase</keyword>
<dbReference type="RefSeq" id="WP_279250117.1">
    <property type="nucleotide sequence ID" value="NZ_SHNO01000001.1"/>
</dbReference>
<keyword evidence="2" id="KW-1185">Reference proteome</keyword>
<dbReference type="InterPro" id="IPR008775">
    <property type="entry name" value="Phytyl_CoA_dOase-like"/>
</dbReference>
<dbReference type="Proteomes" id="UP001143304">
    <property type="component" value="Unassembled WGS sequence"/>
</dbReference>
<evidence type="ECO:0000313" key="2">
    <source>
        <dbReference type="Proteomes" id="UP001143304"/>
    </source>
</evidence>
<reference evidence="1" key="1">
    <citation type="submission" date="2019-02" db="EMBL/GenBank/DDBJ databases">
        <authorList>
            <person name="Li S.-H."/>
        </authorList>
    </citation>
    <scope>NUCLEOTIDE SEQUENCE</scope>
    <source>
        <strain evidence="1">IMCC11814</strain>
    </source>
</reference>
<organism evidence="1 2">
    <name type="scientific">Candidatus Marimicrobium litorale</name>
    <dbReference type="NCBI Taxonomy" id="2518991"/>
    <lineage>
        <taxon>Bacteria</taxon>
        <taxon>Pseudomonadati</taxon>
        <taxon>Pseudomonadota</taxon>
        <taxon>Gammaproteobacteria</taxon>
        <taxon>Cellvibrionales</taxon>
        <taxon>Halieaceae</taxon>
        <taxon>Marimicrobium</taxon>
    </lineage>
</organism>